<sequence length="135" mass="14472">MDITITGLTAPQSRALLGLAHAGAHDTTLPRRGVHPRTLTGLREHGLAWAYETSAGITTDGLAMVTAALRPLVATRLSPVHAVADRTWLPQTVWAALESAYAGWHLSVRSTSHTGRPPGTLGPYLTVLPARYHLR</sequence>
<organism evidence="1 2">
    <name type="scientific">Candidatus Frankia alpina</name>
    <dbReference type="NCBI Taxonomy" id="2699483"/>
    <lineage>
        <taxon>Bacteria</taxon>
        <taxon>Bacillati</taxon>
        <taxon>Actinomycetota</taxon>
        <taxon>Actinomycetes</taxon>
        <taxon>Frankiales</taxon>
        <taxon>Frankiaceae</taxon>
        <taxon>Frankia</taxon>
    </lineage>
</organism>
<proteinExistence type="predicted"/>
<reference evidence="1 2" key="1">
    <citation type="submission" date="2019-04" db="EMBL/GenBank/DDBJ databases">
        <title>Draft genome sequences for three unisolated Alnus-infective Frankia Sp+ strains, AgTrS, AiOr and AvVan, the first sequenced Frankia strains able to sporulate in-planta.</title>
        <authorList>
            <person name="Bethencourt L."/>
            <person name="Vautrin F."/>
            <person name="Taib N."/>
            <person name="Dubost A."/>
            <person name="Castro-Garcia L."/>
            <person name="Imbaud O."/>
            <person name="Abrouk D."/>
            <person name="Fournier P."/>
            <person name="Briolay J."/>
            <person name="Nguyen A."/>
            <person name="Normand P."/>
            <person name="Fernandez M.P."/>
            <person name="Brochier-Armanet C."/>
            <person name="Herrera-Belaroussi A."/>
        </authorList>
    </citation>
    <scope>NUCLEOTIDE SEQUENCE [LARGE SCALE GENOMIC DNA]</scope>
    <source>
        <strain evidence="1 2">AvVan</strain>
    </source>
</reference>
<protein>
    <submittedName>
        <fullName evidence="1">Uncharacterized protein</fullName>
    </submittedName>
</protein>
<evidence type="ECO:0000313" key="1">
    <source>
        <dbReference type="EMBL" id="THJ63975.1"/>
    </source>
</evidence>
<dbReference type="OrthoDB" id="9958529at2"/>
<dbReference type="RefSeq" id="WP_136449081.1">
    <property type="nucleotide sequence ID" value="NZ_SSXH01000556.1"/>
</dbReference>
<dbReference type="EMBL" id="SSXH01000556">
    <property type="protein sequence ID" value="THJ63975.1"/>
    <property type="molecule type" value="Genomic_DNA"/>
</dbReference>
<dbReference type="Proteomes" id="UP000305282">
    <property type="component" value="Unassembled WGS sequence"/>
</dbReference>
<gene>
    <name evidence="1" type="ORF">E7Y31_17920</name>
</gene>
<evidence type="ECO:0000313" key="2">
    <source>
        <dbReference type="Proteomes" id="UP000305282"/>
    </source>
</evidence>
<comment type="caution">
    <text evidence="1">The sequence shown here is derived from an EMBL/GenBank/DDBJ whole genome shotgun (WGS) entry which is preliminary data.</text>
</comment>
<name>A0A4S5DYC4_9ACTN</name>
<keyword evidence="2" id="KW-1185">Reference proteome</keyword>
<accession>A0A4S5DYC4</accession>
<dbReference type="AlphaFoldDB" id="A0A4S5DYC4"/>